<name>A0A7H9BJM8_9NEIS</name>
<proteinExistence type="predicted"/>
<evidence type="ECO:0008006" key="3">
    <source>
        <dbReference type="Google" id="ProtNLM"/>
    </source>
</evidence>
<organism evidence="1 2">
    <name type="scientific">Chitinibacter bivalviorum</name>
    <dbReference type="NCBI Taxonomy" id="2739434"/>
    <lineage>
        <taxon>Bacteria</taxon>
        <taxon>Pseudomonadati</taxon>
        <taxon>Pseudomonadota</taxon>
        <taxon>Betaproteobacteria</taxon>
        <taxon>Neisseriales</taxon>
        <taxon>Chitinibacteraceae</taxon>
        <taxon>Chitinibacter</taxon>
    </lineage>
</organism>
<keyword evidence="2" id="KW-1185">Reference proteome</keyword>
<evidence type="ECO:0000313" key="2">
    <source>
        <dbReference type="Proteomes" id="UP000509597"/>
    </source>
</evidence>
<accession>A0A7H9BJM8</accession>
<reference evidence="1 2" key="1">
    <citation type="submission" date="2020-07" db="EMBL/GenBank/DDBJ databases">
        <title>Complete genome sequence of Chitinibacter sp. 2T18.</title>
        <authorList>
            <person name="Bae J.-W."/>
            <person name="Choi J.-W."/>
        </authorList>
    </citation>
    <scope>NUCLEOTIDE SEQUENCE [LARGE SCALE GENOMIC DNA]</scope>
    <source>
        <strain evidence="1 2">2T18</strain>
    </source>
</reference>
<dbReference type="AlphaFoldDB" id="A0A7H9BJM8"/>
<sequence>MKNFYQNHFKIETLQYLRRVGSLTKAARRFDVHPSTLATWQRIGLEEFMKRELQNTKTLEPRKSTHELEQRIQRLEQENAVLRQAARLFFMC</sequence>
<dbReference type="Gene3D" id="1.10.10.60">
    <property type="entry name" value="Homeodomain-like"/>
    <property type="match status" value="1"/>
</dbReference>
<evidence type="ECO:0000313" key="1">
    <source>
        <dbReference type="EMBL" id="QLG88773.1"/>
    </source>
</evidence>
<dbReference type="EMBL" id="CP058627">
    <property type="protein sequence ID" value="QLG88773.1"/>
    <property type="molecule type" value="Genomic_DNA"/>
</dbReference>
<gene>
    <name evidence="1" type="ORF">HQ393_11315</name>
</gene>
<dbReference type="SUPFAM" id="SSF46689">
    <property type="entry name" value="Homeodomain-like"/>
    <property type="match status" value="1"/>
</dbReference>
<dbReference type="Proteomes" id="UP000509597">
    <property type="component" value="Chromosome"/>
</dbReference>
<dbReference type="InterPro" id="IPR009057">
    <property type="entry name" value="Homeodomain-like_sf"/>
</dbReference>
<protein>
    <recommendedName>
        <fullName evidence="3">Transposase</fullName>
    </recommendedName>
</protein>
<dbReference type="RefSeq" id="WP_179355276.1">
    <property type="nucleotide sequence ID" value="NZ_CP058627.1"/>
</dbReference>
<dbReference type="KEGG" id="chiz:HQ393_11315"/>